<dbReference type="EMBL" id="HBGU01077890">
    <property type="protein sequence ID" value="CAD9543769.1"/>
    <property type="molecule type" value="Transcribed_RNA"/>
</dbReference>
<feature type="compositionally biased region" description="Polar residues" evidence="1">
    <location>
        <begin position="185"/>
        <end position="203"/>
    </location>
</feature>
<feature type="region of interest" description="Disordered" evidence="1">
    <location>
        <begin position="175"/>
        <end position="257"/>
    </location>
</feature>
<name>A0A7S2JDN4_9EUKA</name>
<feature type="compositionally biased region" description="Low complexity" evidence="1">
    <location>
        <begin position="204"/>
        <end position="242"/>
    </location>
</feature>
<evidence type="ECO:0000256" key="1">
    <source>
        <dbReference type="SAM" id="MobiDB-lite"/>
    </source>
</evidence>
<sequence>MVGVSMIATDLMQALHARSGCRMALLSPLLTFHYVAGDSVVKHPQNQRARNDRIFTGLYTAWNCAQFARNRRDILIRYPDYEQCWFNHQAEWSVYTYQCAMTIDHLPHEFKLLWHNHSLNDAPSASRSNCNLPSICHQCRGRDGSKRPGADLMNPLPCGFCRCSSDLKDTSRDAVYVTPPDTLTPPVNQRQLGAQAQQKLQPWQNGAHQHQHQQQQQPQLEVSPQQKQPPQSDPQPEQQQPQTGAEEVDEEAAEEVM</sequence>
<organism evidence="2">
    <name type="scientific">Haptolina brevifila</name>
    <dbReference type="NCBI Taxonomy" id="156173"/>
    <lineage>
        <taxon>Eukaryota</taxon>
        <taxon>Haptista</taxon>
        <taxon>Haptophyta</taxon>
        <taxon>Prymnesiophyceae</taxon>
        <taxon>Prymnesiales</taxon>
        <taxon>Prymnesiaceae</taxon>
        <taxon>Haptolina</taxon>
    </lineage>
</organism>
<evidence type="ECO:0000313" key="2">
    <source>
        <dbReference type="EMBL" id="CAD9543769.1"/>
    </source>
</evidence>
<feature type="compositionally biased region" description="Acidic residues" evidence="1">
    <location>
        <begin position="246"/>
        <end position="257"/>
    </location>
</feature>
<dbReference type="AlphaFoldDB" id="A0A7S2JDN4"/>
<proteinExistence type="predicted"/>
<reference evidence="2" key="1">
    <citation type="submission" date="2021-01" db="EMBL/GenBank/DDBJ databases">
        <authorList>
            <person name="Corre E."/>
            <person name="Pelletier E."/>
            <person name="Niang G."/>
            <person name="Scheremetjew M."/>
            <person name="Finn R."/>
            <person name="Kale V."/>
            <person name="Holt S."/>
            <person name="Cochrane G."/>
            <person name="Meng A."/>
            <person name="Brown T."/>
            <person name="Cohen L."/>
        </authorList>
    </citation>
    <scope>NUCLEOTIDE SEQUENCE</scope>
    <source>
        <strain evidence="2">UTEX LB 985</strain>
    </source>
</reference>
<gene>
    <name evidence="2" type="ORF">CBRE1094_LOCUS42467</name>
</gene>
<accession>A0A7S2JDN4</accession>
<protein>
    <submittedName>
        <fullName evidence="2">Uncharacterized protein</fullName>
    </submittedName>
</protein>